<dbReference type="SMART" id="SM00355">
    <property type="entry name" value="ZnF_C2H2"/>
    <property type="match status" value="3"/>
</dbReference>
<dbReference type="SUPFAM" id="SSF57667">
    <property type="entry name" value="beta-beta-alpha zinc fingers"/>
    <property type="match status" value="1"/>
</dbReference>
<evidence type="ECO:0000313" key="9">
    <source>
        <dbReference type="EMBL" id="OMJ95684.1"/>
    </source>
</evidence>
<evidence type="ECO:0000256" key="1">
    <source>
        <dbReference type="ARBA" id="ARBA00004123"/>
    </source>
</evidence>
<evidence type="ECO:0000256" key="4">
    <source>
        <dbReference type="ARBA" id="ARBA00022771"/>
    </source>
</evidence>
<dbReference type="PANTHER" id="PTHR24406">
    <property type="entry name" value="TRANSCRIPTIONAL REPRESSOR CTCFL-RELATED"/>
    <property type="match status" value="1"/>
</dbReference>
<dbReference type="Gene3D" id="3.30.160.60">
    <property type="entry name" value="Classic Zinc Finger"/>
    <property type="match status" value="1"/>
</dbReference>
<evidence type="ECO:0000256" key="5">
    <source>
        <dbReference type="ARBA" id="ARBA00022833"/>
    </source>
</evidence>
<organism evidence="9 10">
    <name type="scientific">Stentor coeruleus</name>
    <dbReference type="NCBI Taxonomy" id="5963"/>
    <lineage>
        <taxon>Eukaryota</taxon>
        <taxon>Sar</taxon>
        <taxon>Alveolata</taxon>
        <taxon>Ciliophora</taxon>
        <taxon>Postciliodesmatophora</taxon>
        <taxon>Heterotrichea</taxon>
        <taxon>Heterotrichida</taxon>
        <taxon>Stentoridae</taxon>
        <taxon>Stentor</taxon>
    </lineage>
</organism>
<accession>A0A1R2D340</accession>
<proteinExistence type="predicted"/>
<keyword evidence="2" id="KW-0479">Metal-binding</keyword>
<evidence type="ECO:0000259" key="8">
    <source>
        <dbReference type="PROSITE" id="PS50157"/>
    </source>
</evidence>
<evidence type="ECO:0000256" key="2">
    <source>
        <dbReference type="ARBA" id="ARBA00022723"/>
    </source>
</evidence>
<sequence length="163" mass="18871">MNSQRIICDETQSLPPAKTLSIVISPSKINYPTCPHCEMMFVKEFDLNTHLNIEQSDQCINSNSQVGLACKECCLSFDSSKDYMKHHAKVHENKYEYSKCPQCPKKFKNKHAARFHIKQVHHKVTRENCPSCGKEFYSKYLIPKHLLKCSKGKLKNFKMSLDN</sequence>
<comment type="subcellular location">
    <subcellularLocation>
        <location evidence="1">Nucleus</location>
    </subcellularLocation>
</comment>
<feature type="domain" description="C2H2-type" evidence="8">
    <location>
        <begin position="98"/>
        <end position="121"/>
    </location>
</feature>
<feature type="domain" description="C2H2-type" evidence="8">
    <location>
        <begin position="68"/>
        <end position="96"/>
    </location>
</feature>
<comment type="caution">
    <text evidence="9">The sequence shown here is derived from an EMBL/GenBank/DDBJ whole genome shotgun (WGS) entry which is preliminary data.</text>
</comment>
<keyword evidence="5" id="KW-0862">Zinc</keyword>
<dbReference type="InterPro" id="IPR036236">
    <property type="entry name" value="Znf_C2H2_sf"/>
</dbReference>
<keyword evidence="3" id="KW-0677">Repeat</keyword>
<dbReference type="EMBL" id="MPUH01000009">
    <property type="protein sequence ID" value="OMJ95684.1"/>
    <property type="molecule type" value="Genomic_DNA"/>
</dbReference>
<evidence type="ECO:0000313" key="10">
    <source>
        <dbReference type="Proteomes" id="UP000187209"/>
    </source>
</evidence>
<dbReference type="InterPro" id="IPR013087">
    <property type="entry name" value="Znf_C2H2_type"/>
</dbReference>
<evidence type="ECO:0000256" key="7">
    <source>
        <dbReference type="PROSITE-ProRule" id="PRU00042"/>
    </source>
</evidence>
<dbReference type="GO" id="GO:0005634">
    <property type="term" value="C:nucleus"/>
    <property type="evidence" value="ECO:0007669"/>
    <property type="project" value="UniProtKB-SubCell"/>
</dbReference>
<dbReference type="PROSITE" id="PS50157">
    <property type="entry name" value="ZINC_FINGER_C2H2_2"/>
    <property type="match status" value="2"/>
</dbReference>
<dbReference type="Proteomes" id="UP000187209">
    <property type="component" value="Unassembled WGS sequence"/>
</dbReference>
<protein>
    <recommendedName>
        <fullName evidence="8">C2H2-type domain-containing protein</fullName>
    </recommendedName>
</protein>
<keyword evidence="4 7" id="KW-0863">Zinc-finger</keyword>
<evidence type="ECO:0000256" key="6">
    <source>
        <dbReference type="ARBA" id="ARBA00023242"/>
    </source>
</evidence>
<dbReference type="OrthoDB" id="6077919at2759"/>
<keyword evidence="10" id="KW-1185">Reference proteome</keyword>
<evidence type="ECO:0000256" key="3">
    <source>
        <dbReference type="ARBA" id="ARBA00022737"/>
    </source>
</evidence>
<name>A0A1R2D340_9CILI</name>
<dbReference type="PROSITE" id="PS00028">
    <property type="entry name" value="ZINC_FINGER_C2H2_1"/>
    <property type="match status" value="1"/>
</dbReference>
<dbReference type="AlphaFoldDB" id="A0A1R2D340"/>
<keyword evidence="6" id="KW-0539">Nucleus</keyword>
<dbReference type="InterPro" id="IPR050888">
    <property type="entry name" value="ZnF_C2H2-type_TF"/>
</dbReference>
<dbReference type="GO" id="GO:0008270">
    <property type="term" value="F:zinc ion binding"/>
    <property type="evidence" value="ECO:0007669"/>
    <property type="project" value="UniProtKB-KW"/>
</dbReference>
<reference evidence="9 10" key="1">
    <citation type="submission" date="2016-11" db="EMBL/GenBank/DDBJ databases">
        <title>The macronuclear genome of Stentor coeruleus: a giant cell with tiny introns.</title>
        <authorList>
            <person name="Slabodnick M."/>
            <person name="Ruby J.G."/>
            <person name="Reiff S.B."/>
            <person name="Swart E.C."/>
            <person name="Gosai S."/>
            <person name="Prabakaran S."/>
            <person name="Witkowska E."/>
            <person name="Larue G.E."/>
            <person name="Fisher S."/>
            <person name="Freeman R.M."/>
            <person name="Gunawardena J."/>
            <person name="Chu W."/>
            <person name="Stover N.A."/>
            <person name="Gregory B.D."/>
            <person name="Nowacki M."/>
            <person name="Derisi J."/>
            <person name="Roy S.W."/>
            <person name="Marshall W.F."/>
            <person name="Sood P."/>
        </authorList>
    </citation>
    <scope>NUCLEOTIDE SEQUENCE [LARGE SCALE GENOMIC DNA]</scope>
    <source>
        <strain evidence="9">WM001</strain>
    </source>
</reference>
<gene>
    <name evidence="9" type="ORF">SteCoe_935</name>
</gene>